<dbReference type="InterPro" id="IPR036388">
    <property type="entry name" value="WH-like_DNA-bd_sf"/>
</dbReference>
<reference evidence="5 6" key="1">
    <citation type="submission" date="2019-01" db="EMBL/GenBank/DDBJ databases">
        <title>Draft genomes of a novel of Aminipila strains.</title>
        <authorList>
            <person name="Ma S."/>
        </authorList>
    </citation>
    <scope>NUCLEOTIDE SEQUENCE [LARGE SCALE GENOMIC DNA]</scope>
    <source>
        <strain evidence="6">JN-39</strain>
    </source>
</reference>
<protein>
    <submittedName>
        <fullName evidence="5">GntR family transcriptional regulator</fullName>
    </submittedName>
</protein>
<dbReference type="InterPro" id="IPR036390">
    <property type="entry name" value="WH_DNA-bd_sf"/>
</dbReference>
<dbReference type="InterPro" id="IPR008920">
    <property type="entry name" value="TF_FadR/GntR_C"/>
</dbReference>
<dbReference type="AlphaFoldDB" id="A0A410PWP8"/>
<dbReference type="GO" id="GO:0003677">
    <property type="term" value="F:DNA binding"/>
    <property type="evidence" value="ECO:0007669"/>
    <property type="project" value="UniProtKB-KW"/>
</dbReference>
<dbReference type="Pfam" id="PF00392">
    <property type="entry name" value="GntR"/>
    <property type="match status" value="1"/>
</dbReference>
<dbReference type="SUPFAM" id="SSF46785">
    <property type="entry name" value="Winged helix' DNA-binding domain"/>
    <property type="match status" value="1"/>
</dbReference>
<dbReference type="KEGG" id="amij:EQM06_08965"/>
<dbReference type="CDD" id="cd07377">
    <property type="entry name" value="WHTH_GntR"/>
    <property type="match status" value="1"/>
</dbReference>
<keyword evidence="3" id="KW-0804">Transcription</keyword>
<evidence type="ECO:0000313" key="5">
    <source>
        <dbReference type="EMBL" id="QAT43335.1"/>
    </source>
</evidence>
<dbReference type="EMBL" id="CP035281">
    <property type="protein sequence ID" value="QAT43335.1"/>
    <property type="molecule type" value="Genomic_DNA"/>
</dbReference>
<name>A0A410PWP8_9FIRM</name>
<dbReference type="Gene3D" id="1.10.10.10">
    <property type="entry name" value="Winged helix-like DNA-binding domain superfamily/Winged helix DNA-binding domain"/>
    <property type="match status" value="1"/>
</dbReference>
<evidence type="ECO:0000256" key="1">
    <source>
        <dbReference type="ARBA" id="ARBA00023015"/>
    </source>
</evidence>
<dbReference type="InterPro" id="IPR011711">
    <property type="entry name" value="GntR_C"/>
</dbReference>
<dbReference type="Gene3D" id="1.20.120.530">
    <property type="entry name" value="GntR ligand-binding domain-like"/>
    <property type="match status" value="1"/>
</dbReference>
<sequence length="225" mass="26017">MSLKKGLQMYKFQSLKDHVYDYIAEQISQGNLLPDEKINENKICQELNISRTPVREALIQLSSENVLENVPRKGFVVKDLNPKEAAEIYEVVGVLDGYAATLACGRLTAKTLKDMEFYINSMDLAIDSGNYEMYYKQQEIFHQLYLVECGNDTLVDSLLKLKKKFVAKKYDLNCMEDVKAILFETNNEHKEMLKLFKTNKTDELEHYIRQVHWDPSKSATEVTTP</sequence>
<dbReference type="SMART" id="SM00345">
    <property type="entry name" value="HTH_GNTR"/>
    <property type="match status" value="1"/>
</dbReference>
<evidence type="ECO:0000256" key="3">
    <source>
        <dbReference type="ARBA" id="ARBA00023163"/>
    </source>
</evidence>
<dbReference type="GO" id="GO:0003700">
    <property type="term" value="F:DNA-binding transcription factor activity"/>
    <property type="evidence" value="ECO:0007669"/>
    <property type="project" value="InterPro"/>
</dbReference>
<dbReference type="OrthoDB" id="389878at2"/>
<proteinExistence type="predicted"/>
<accession>A0A410PWP8</accession>
<evidence type="ECO:0000313" key="6">
    <source>
        <dbReference type="Proteomes" id="UP000287601"/>
    </source>
</evidence>
<dbReference type="PANTHER" id="PTHR43537">
    <property type="entry name" value="TRANSCRIPTIONAL REGULATOR, GNTR FAMILY"/>
    <property type="match status" value="1"/>
</dbReference>
<dbReference type="PROSITE" id="PS50949">
    <property type="entry name" value="HTH_GNTR"/>
    <property type="match status" value="1"/>
</dbReference>
<evidence type="ECO:0000256" key="2">
    <source>
        <dbReference type="ARBA" id="ARBA00023125"/>
    </source>
</evidence>
<feature type="domain" description="HTH gntR-type" evidence="4">
    <location>
        <begin position="13"/>
        <end position="80"/>
    </location>
</feature>
<keyword evidence="6" id="KW-1185">Reference proteome</keyword>
<organism evidence="5 6">
    <name type="scientific">Aminipila luticellarii</name>
    <dbReference type="NCBI Taxonomy" id="2507160"/>
    <lineage>
        <taxon>Bacteria</taxon>
        <taxon>Bacillati</taxon>
        <taxon>Bacillota</taxon>
        <taxon>Clostridia</taxon>
        <taxon>Peptostreptococcales</taxon>
        <taxon>Anaerovoracaceae</taxon>
        <taxon>Aminipila</taxon>
    </lineage>
</organism>
<dbReference type="PANTHER" id="PTHR43537:SF24">
    <property type="entry name" value="GLUCONATE OPERON TRANSCRIPTIONAL REPRESSOR"/>
    <property type="match status" value="1"/>
</dbReference>
<evidence type="ECO:0000259" key="4">
    <source>
        <dbReference type="PROSITE" id="PS50949"/>
    </source>
</evidence>
<dbReference type="Proteomes" id="UP000287601">
    <property type="component" value="Chromosome"/>
</dbReference>
<dbReference type="SUPFAM" id="SSF48008">
    <property type="entry name" value="GntR ligand-binding domain-like"/>
    <property type="match status" value="1"/>
</dbReference>
<keyword evidence="1" id="KW-0805">Transcription regulation</keyword>
<dbReference type="Pfam" id="PF07729">
    <property type="entry name" value="FCD"/>
    <property type="match status" value="1"/>
</dbReference>
<dbReference type="InterPro" id="IPR000524">
    <property type="entry name" value="Tscrpt_reg_HTH_GntR"/>
</dbReference>
<keyword evidence="2" id="KW-0238">DNA-binding</keyword>
<gene>
    <name evidence="5" type="ORF">EQM06_08965</name>
</gene>